<dbReference type="RefSeq" id="WP_006864615.1">
    <property type="nucleotide sequence ID" value="NZ_ACCL02000043.1"/>
</dbReference>
<dbReference type="OrthoDB" id="9776685at2"/>
<dbReference type="STRING" id="168384.SAMN05660368_04181"/>
<accession>C6LMG4</accession>
<dbReference type="eggNOG" id="COG1073">
    <property type="taxonomic scope" value="Bacteria"/>
</dbReference>
<sequence>MKKKFWLKLLLILVVLAAAVLLFAGNYLVDFAIVREENVEKDVAPPAEISDEAGNIMAENLAAINAQKEEWLAETAVEEVSITSEDGLLLKGDLFSGDEDSHRWLLAIHGYTGQRSDMQNIASFYGVQGYHVLTPDMRAHGESEGKYIGMGWLDRKDVLQWIDFILERDSQAEIILHGVSMGGATVMMVSGEELPENVKGIVEDCGYTSVWDIFADELAYLFHLPTFPVMDAANLVANIRAGYDFKEASAVKQVEKSSVPTVFIHGSEDNFVHTEMVYEVYEACTAPKELLVVEGAGHGQAYQMDPELYFSTVFDFLDRECF</sequence>
<keyword evidence="3" id="KW-1185">Reference proteome</keyword>
<dbReference type="Proteomes" id="UP000005561">
    <property type="component" value="Unassembled WGS sequence"/>
</dbReference>
<name>C6LMG4_9FIRM</name>
<dbReference type="SUPFAM" id="SSF53474">
    <property type="entry name" value="alpha/beta-Hydrolases"/>
    <property type="match status" value="1"/>
</dbReference>
<evidence type="ECO:0000313" key="3">
    <source>
        <dbReference type="Proteomes" id="UP000005561"/>
    </source>
</evidence>
<dbReference type="AlphaFoldDB" id="C6LMG4"/>
<evidence type="ECO:0000313" key="2">
    <source>
        <dbReference type="EMBL" id="EET58190.1"/>
    </source>
</evidence>
<dbReference type="PANTHER" id="PTHR43358:SF4">
    <property type="entry name" value="ALPHA_BETA HYDROLASE FOLD-1 DOMAIN-CONTAINING PROTEIN"/>
    <property type="match status" value="1"/>
</dbReference>
<dbReference type="EMBL" id="ACCL02000043">
    <property type="protein sequence ID" value="EET58190.1"/>
    <property type="molecule type" value="Genomic_DNA"/>
</dbReference>
<dbReference type="InterPro" id="IPR029058">
    <property type="entry name" value="AB_hydrolase_fold"/>
</dbReference>
<gene>
    <name evidence="2" type="ORF">BRYFOR_09865</name>
</gene>
<dbReference type="InterPro" id="IPR052920">
    <property type="entry name" value="DNA-binding_regulatory"/>
</dbReference>
<reference evidence="2" key="1">
    <citation type="submission" date="2009-07" db="EMBL/GenBank/DDBJ databases">
        <authorList>
            <person name="Weinstock G."/>
            <person name="Sodergren E."/>
            <person name="Clifton S."/>
            <person name="Fulton L."/>
            <person name="Fulton B."/>
            <person name="Courtney L."/>
            <person name="Fronick C."/>
            <person name="Harrison M."/>
            <person name="Strong C."/>
            <person name="Farmer C."/>
            <person name="Delahaunty K."/>
            <person name="Markovic C."/>
            <person name="Hall O."/>
            <person name="Minx P."/>
            <person name="Tomlinson C."/>
            <person name="Mitreva M."/>
            <person name="Nelson J."/>
            <person name="Hou S."/>
            <person name="Wollam A."/>
            <person name="Pepin K.H."/>
            <person name="Johnson M."/>
            <person name="Bhonagiri V."/>
            <person name="Nash W.E."/>
            <person name="Warren W."/>
            <person name="Chinwalla A."/>
            <person name="Mardis E.R."/>
            <person name="Wilson R.K."/>
        </authorList>
    </citation>
    <scope>NUCLEOTIDE SEQUENCE [LARGE SCALE GENOMIC DNA]</scope>
    <source>
        <strain evidence="2">DSM 14469</strain>
    </source>
</reference>
<feature type="domain" description="AB hydrolase-1" evidence="1">
    <location>
        <begin position="104"/>
        <end position="220"/>
    </location>
</feature>
<dbReference type="Pfam" id="PF00561">
    <property type="entry name" value="Abhydrolase_1"/>
    <property type="match status" value="1"/>
</dbReference>
<dbReference type="PANTHER" id="PTHR43358">
    <property type="entry name" value="ALPHA/BETA-HYDROLASE"/>
    <property type="match status" value="1"/>
</dbReference>
<organism evidence="2 3">
    <name type="scientific">Marvinbryantia formatexigens DSM 14469</name>
    <dbReference type="NCBI Taxonomy" id="478749"/>
    <lineage>
        <taxon>Bacteria</taxon>
        <taxon>Bacillati</taxon>
        <taxon>Bacillota</taxon>
        <taxon>Clostridia</taxon>
        <taxon>Lachnospirales</taxon>
        <taxon>Lachnospiraceae</taxon>
        <taxon>Marvinbryantia</taxon>
    </lineage>
</organism>
<proteinExistence type="predicted"/>
<dbReference type="InterPro" id="IPR000073">
    <property type="entry name" value="AB_hydrolase_1"/>
</dbReference>
<dbReference type="Gene3D" id="3.40.50.1820">
    <property type="entry name" value="alpha/beta hydrolase"/>
    <property type="match status" value="1"/>
</dbReference>
<comment type="caution">
    <text evidence="2">The sequence shown here is derived from an EMBL/GenBank/DDBJ whole genome shotgun (WGS) entry which is preliminary data.</text>
</comment>
<protein>
    <recommendedName>
        <fullName evidence="1">AB hydrolase-1 domain-containing protein</fullName>
    </recommendedName>
</protein>
<evidence type="ECO:0000259" key="1">
    <source>
        <dbReference type="Pfam" id="PF00561"/>
    </source>
</evidence>